<gene>
    <name evidence="4" type="ORF">BKA55DRAFT_674999</name>
</gene>
<dbReference type="Gene3D" id="3.30.160.60">
    <property type="entry name" value="Classic Zinc Finger"/>
    <property type="match status" value="1"/>
</dbReference>
<dbReference type="PROSITE" id="PS50157">
    <property type="entry name" value="ZINC_FINGER_C2H2_2"/>
    <property type="match status" value="1"/>
</dbReference>
<reference evidence="4" key="1">
    <citation type="journal article" date="2021" name="Nat. Commun.">
        <title>Genetic determinants of endophytism in the Arabidopsis root mycobiome.</title>
        <authorList>
            <person name="Mesny F."/>
            <person name="Miyauchi S."/>
            <person name="Thiergart T."/>
            <person name="Pickel B."/>
            <person name="Atanasova L."/>
            <person name="Karlsson M."/>
            <person name="Huettel B."/>
            <person name="Barry K.W."/>
            <person name="Haridas S."/>
            <person name="Chen C."/>
            <person name="Bauer D."/>
            <person name="Andreopoulos W."/>
            <person name="Pangilinan J."/>
            <person name="LaButti K."/>
            <person name="Riley R."/>
            <person name="Lipzen A."/>
            <person name="Clum A."/>
            <person name="Drula E."/>
            <person name="Henrissat B."/>
            <person name="Kohler A."/>
            <person name="Grigoriev I.V."/>
            <person name="Martin F.M."/>
            <person name="Hacquard S."/>
        </authorList>
    </citation>
    <scope>NUCLEOTIDE SEQUENCE</scope>
    <source>
        <strain evidence="4">MPI-CAGE-AT-0023</strain>
    </source>
</reference>
<evidence type="ECO:0000259" key="3">
    <source>
        <dbReference type="PROSITE" id="PS50157"/>
    </source>
</evidence>
<dbReference type="Proteomes" id="UP000720189">
    <property type="component" value="Unassembled WGS sequence"/>
</dbReference>
<evidence type="ECO:0000256" key="1">
    <source>
        <dbReference type="PROSITE-ProRule" id="PRU00042"/>
    </source>
</evidence>
<dbReference type="AlphaFoldDB" id="A0A9P9HBC2"/>
<dbReference type="GO" id="GO:0008270">
    <property type="term" value="F:zinc ion binding"/>
    <property type="evidence" value="ECO:0007669"/>
    <property type="project" value="UniProtKB-KW"/>
</dbReference>
<keyword evidence="1" id="KW-0862">Zinc</keyword>
<dbReference type="Pfam" id="PF00096">
    <property type="entry name" value="zf-C2H2"/>
    <property type="match status" value="1"/>
</dbReference>
<feature type="region of interest" description="Disordered" evidence="2">
    <location>
        <begin position="74"/>
        <end position="93"/>
    </location>
</feature>
<dbReference type="GeneID" id="70228015"/>
<dbReference type="OrthoDB" id="3437960at2759"/>
<sequence length="156" mass="17996">MVPAEATMQMVFEPSGDAIVAQSNISADQSRPANPPPIDTQDFSDKSTDLVERTPRLACNWKDCKHKAADKAEHDEHMKQHRACPKNDCPWGDASEEKEIRRHVWNNHRPWAEQTNYHPIGGTCPDCDKVYTRQDNLKRHRDECHQGQKRKKKEVD</sequence>
<dbReference type="InterPro" id="IPR013087">
    <property type="entry name" value="Znf_C2H2_type"/>
</dbReference>
<feature type="region of interest" description="Disordered" evidence="2">
    <location>
        <begin position="19"/>
        <end position="49"/>
    </location>
</feature>
<evidence type="ECO:0000313" key="5">
    <source>
        <dbReference type="Proteomes" id="UP000720189"/>
    </source>
</evidence>
<dbReference type="SMART" id="SM00355">
    <property type="entry name" value="ZnF_C2H2"/>
    <property type="match status" value="2"/>
</dbReference>
<organism evidence="4 5">
    <name type="scientific">Fusarium redolens</name>
    <dbReference type="NCBI Taxonomy" id="48865"/>
    <lineage>
        <taxon>Eukaryota</taxon>
        <taxon>Fungi</taxon>
        <taxon>Dikarya</taxon>
        <taxon>Ascomycota</taxon>
        <taxon>Pezizomycotina</taxon>
        <taxon>Sordariomycetes</taxon>
        <taxon>Hypocreomycetidae</taxon>
        <taxon>Hypocreales</taxon>
        <taxon>Nectriaceae</taxon>
        <taxon>Fusarium</taxon>
        <taxon>Fusarium redolens species complex</taxon>
    </lineage>
</organism>
<evidence type="ECO:0000256" key="2">
    <source>
        <dbReference type="SAM" id="MobiDB-lite"/>
    </source>
</evidence>
<comment type="caution">
    <text evidence="4">The sequence shown here is derived from an EMBL/GenBank/DDBJ whole genome shotgun (WGS) entry which is preliminary data.</text>
</comment>
<dbReference type="RefSeq" id="XP_046049995.1">
    <property type="nucleotide sequence ID" value="XM_046198061.1"/>
</dbReference>
<keyword evidence="5" id="KW-1185">Reference proteome</keyword>
<accession>A0A9P9HBC2</accession>
<dbReference type="EMBL" id="JAGMUX010000007">
    <property type="protein sequence ID" value="KAH7253748.1"/>
    <property type="molecule type" value="Genomic_DNA"/>
</dbReference>
<evidence type="ECO:0000313" key="4">
    <source>
        <dbReference type="EMBL" id="KAH7253748.1"/>
    </source>
</evidence>
<proteinExistence type="predicted"/>
<protein>
    <recommendedName>
        <fullName evidence="3">C2H2-type domain-containing protein</fullName>
    </recommendedName>
</protein>
<name>A0A9P9HBC2_FUSRE</name>
<dbReference type="PROSITE" id="PS00028">
    <property type="entry name" value="ZINC_FINGER_C2H2_1"/>
    <property type="match status" value="1"/>
</dbReference>
<keyword evidence="1" id="KW-0479">Metal-binding</keyword>
<feature type="compositionally biased region" description="Polar residues" evidence="2">
    <location>
        <begin position="21"/>
        <end position="32"/>
    </location>
</feature>
<keyword evidence="1" id="KW-0863">Zinc-finger</keyword>
<feature type="domain" description="C2H2-type" evidence="3">
    <location>
        <begin position="122"/>
        <end position="150"/>
    </location>
</feature>